<protein>
    <submittedName>
        <fullName evidence="1">Uncharacterized protein</fullName>
    </submittedName>
</protein>
<dbReference type="AlphaFoldDB" id="A0A0L0CDJ0"/>
<organism evidence="1 2">
    <name type="scientific">Lucilia cuprina</name>
    <name type="common">Green bottle fly</name>
    <name type="synonym">Australian sheep blowfly</name>
    <dbReference type="NCBI Taxonomy" id="7375"/>
    <lineage>
        <taxon>Eukaryota</taxon>
        <taxon>Metazoa</taxon>
        <taxon>Ecdysozoa</taxon>
        <taxon>Arthropoda</taxon>
        <taxon>Hexapoda</taxon>
        <taxon>Insecta</taxon>
        <taxon>Pterygota</taxon>
        <taxon>Neoptera</taxon>
        <taxon>Endopterygota</taxon>
        <taxon>Diptera</taxon>
        <taxon>Brachycera</taxon>
        <taxon>Muscomorpha</taxon>
        <taxon>Oestroidea</taxon>
        <taxon>Calliphoridae</taxon>
        <taxon>Luciliinae</taxon>
        <taxon>Lucilia</taxon>
    </lineage>
</organism>
<keyword evidence="2" id="KW-1185">Reference proteome</keyword>
<dbReference type="EMBL" id="JRES01000655">
    <property type="protein sequence ID" value="KNC29539.1"/>
    <property type="molecule type" value="Genomic_DNA"/>
</dbReference>
<dbReference type="Proteomes" id="UP000037069">
    <property type="component" value="Unassembled WGS sequence"/>
</dbReference>
<evidence type="ECO:0000313" key="1">
    <source>
        <dbReference type="EMBL" id="KNC29539.1"/>
    </source>
</evidence>
<sequence length="161" mass="17830">MEYRKNRNFVEFQFGIDTKSKPPSGNIPCTTLGKPVSSAPCTIALRVQPRVGTCFKAASNIFVRTPSSLAFFSSSSCCVWAFCCCSNSFSRFSSLALNSSMLVPAEESFVDFVQNVRWSSGICNLKVTCCECFVIGLNTPRQMAYIVKEKITKIISTIGWR</sequence>
<gene>
    <name evidence="1" type="ORF">FF38_11525</name>
</gene>
<comment type="caution">
    <text evidence="1">The sequence shown here is derived from an EMBL/GenBank/DDBJ whole genome shotgun (WGS) entry which is preliminary data.</text>
</comment>
<name>A0A0L0CDJ0_LUCCU</name>
<evidence type="ECO:0000313" key="2">
    <source>
        <dbReference type="Proteomes" id="UP000037069"/>
    </source>
</evidence>
<reference evidence="1 2" key="1">
    <citation type="journal article" date="2015" name="Nat. Commun.">
        <title>Lucilia cuprina genome unlocks parasitic fly biology to underpin future interventions.</title>
        <authorList>
            <person name="Anstead C.A."/>
            <person name="Korhonen P.K."/>
            <person name="Young N.D."/>
            <person name="Hall R.S."/>
            <person name="Jex A.R."/>
            <person name="Murali S.C."/>
            <person name="Hughes D.S."/>
            <person name="Lee S.F."/>
            <person name="Perry T."/>
            <person name="Stroehlein A.J."/>
            <person name="Ansell B.R."/>
            <person name="Breugelmans B."/>
            <person name="Hofmann A."/>
            <person name="Qu J."/>
            <person name="Dugan S."/>
            <person name="Lee S.L."/>
            <person name="Chao H."/>
            <person name="Dinh H."/>
            <person name="Han Y."/>
            <person name="Doddapaneni H.V."/>
            <person name="Worley K.C."/>
            <person name="Muzny D.M."/>
            <person name="Ioannidis P."/>
            <person name="Waterhouse R.M."/>
            <person name="Zdobnov E.M."/>
            <person name="James P.J."/>
            <person name="Bagnall N.H."/>
            <person name="Kotze A.C."/>
            <person name="Gibbs R.A."/>
            <person name="Richards S."/>
            <person name="Batterham P."/>
            <person name="Gasser R.B."/>
        </authorList>
    </citation>
    <scope>NUCLEOTIDE SEQUENCE [LARGE SCALE GENOMIC DNA]</scope>
    <source>
        <strain evidence="1 2">LS</strain>
        <tissue evidence="1">Full body</tissue>
    </source>
</reference>
<proteinExistence type="predicted"/>
<accession>A0A0L0CDJ0</accession>